<protein>
    <submittedName>
        <fullName evidence="10">ATP-binding cassette, subfamily B, bacterial MsbA</fullName>
    </submittedName>
</protein>
<evidence type="ECO:0000256" key="1">
    <source>
        <dbReference type="ARBA" id="ARBA00004651"/>
    </source>
</evidence>
<dbReference type="PANTHER" id="PTHR43394">
    <property type="entry name" value="ATP-DEPENDENT PERMEASE MDL1, MITOCHONDRIAL"/>
    <property type="match status" value="1"/>
</dbReference>
<dbReference type="GO" id="GO:0005524">
    <property type="term" value="F:ATP binding"/>
    <property type="evidence" value="ECO:0007669"/>
    <property type="project" value="UniProtKB-KW"/>
</dbReference>
<accession>A0A1V1PG27</accession>
<keyword evidence="4 10" id="KW-0067">ATP-binding</keyword>
<evidence type="ECO:0000313" key="10">
    <source>
        <dbReference type="EMBL" id="ETR73872.1"/>
    </source>
</evidence>
<feature type="domain" description="ABC transporter" evidence="8">
    <location>
        <begin position="344"/>
        <end position="577"/>
    </location>
</feature>
<evidence type="ECO:0000256" key="6">
    <source>
        <dbReference type="ARBA" id="ARBA00023136"/>
    </source>
</evidence>
<evidence type="ECO:0000259" key="9">
    <source>
        <dbReference type="PROSITE" id="PS50929"/>
    </source>
</evidence>
<keyword evidence="6 7" id="KW-0472">Membrane</keyword>
<comment type="subcellular location">
    <subcellularLocation>
        <location evidence="1">Cell membrane</location>
        <topology evidence="1">Multi-pass membrane protein</topology>
    </subcellularLocation>
</comment>
<dbReference type="AlphaFoldDB" id="A0A1V1PG27"/>
<feature type="domain" description="ABC transmembrane type-1" evidence="9">
    <location>
        <begin position="30"/>
        <end position="310"/>
    </location>
</feature>
<dbReference type="InterPro" id="IPR017871">
    <property type="entry name" value="ABC_transporter-like_CS"/>
</dbReference>
<reference evidence="11" key="1">
    <citation type="submission" date="2012-11" db="EMBL/GenBank/DDBJ databases">
        <authorList>
            <person name="Lucero-Rivera Y.E."/>
            <person name="Tovar-Ramirez D."/>
        </authorList>
    </citation>
    <scope>NUCLEOTIDE SEQUENCE [LARGE SCALE GENOMIC DNA]</scope>
    <source>
        <strain evidence="11">Araruama</strain>
    </source>
</reference>
<proteinExistence type="predicted"/>
<dbReference type="SMART" id="SM00382">
    <property type="entry name" value="AAA"/>
    <property type="match status" value="1"/>
</dbReference>
<dbReference type="PROSITE" id="PS00211">
    <property type="entry name" value="ABC_TRANSPORTER_1"/>
    <property type="match status" value="1"/>
</dbReference>
<dbReference type="GO" id="GO:0016887">
    <property type="term" value="F:ATP hydrolysis activity"/>
    <property type="evidence" value="ECO:0007669"/>
    <property type="project" value="InterPro"/>
</dbReference>
<dbReference type="InterPro" id="IPR011527">
    <property type="entry name" value="ABC1_TM_dom"/>
</dbReference>
<name>A0A1V1PG27_9BACT</name>
<feature type="transmembrane region" description="Helical" evidence="7">
    <location>
        <begin position="167"/>
        <end position="183"/>
    </location>
</feature>
<organism evidence="10 11">
    <name type="scientific">Candidatus Magnetoglobus multicellularis str. Araruama</name>
    <dbReference type="NCBI Taxonomy" id="890399"/>
    <lineage>
        <taxon>Bacteria</taxon>
        <taxon>Pseudomonadati</taxon>
        <taxon>Thermodesulfobacteriota</taxon>
        <taxon>Desulfobacteria</taxon>
        <taxon>Desulfobacterales</taxon>
        <taxon>Desulfobacteraceae</taxon>
        <taxon>Candidatus Magnetoglobus</taxon>
    </lineage>
</organism>
<gene>
    <name evidence="10" type="ORF">OMM_00623</name>
</gene>
<evidence type="ECO:0000259" key="8">
    <source>
        <dbReference type="PROSITE" id="PS50893"/>
    </source>
</evidence>
<evidence type="ECO:0000256" key="4">
    <source>
        <dbReference type="ARBA" id="ARBA00022840"/>
    </source>
</evidence>
<evidence type="ECO:0000256" key="5">
    <source>
        <dbReference type="ARBA" id="ARBA00022989"/>
    </source>
</evidence>
<feature type="transmembrane region" description="Helical" evidence="7">
    <location>
        <begin position="61"/>
        <end position="80"/>
    </location>
</feature>
<sequence>MKKLFKYQIKERHKKIIAMIKDNKLRLFSAMFLMIIVAATTSATAFLIKPVLDDIFFKKDLQMLKIIPLAVLGIYFLRALSTVGQSYLMTFVGEEVIRRLRNLLYDRIMDLPLSFFQKEKTGVLISRITNDVNIVKAMVSTAVTGALRDCFTIVGLTSVIFYRDWKLASFAFFVLPLALIPFVKYGRKVRKVSTGTQETMAHISSFLHETFAGNKIVKAFSMENHEKNKFFSMTEQLFKLQIKAAVARQMSSAVMEFLAGVGIAFIIWYGGYRVISGSSTPGTFFSFMAAVLMLYDPARKLSEFNNALQEGLAASDRIFDIIETRSDIVECDQPVDIAKETHDIEFRNVSFQYDRTMVLKNIQLHVKKGEILGIVGMSGGGKSSLVNLIPRFFDIAQGAILIDNIDIRKASLKSLRDQIAIVTQDPILFNDSIGNNIAYGHSDASDEDIIAAAKSAYAYDFIQNFPQKFDTNIGELGGLLSGGEKQRLCIARALIKDAPILILDEATSALDTESENFVQKALENLMKGRTTFMIAHRLSTIRSVDRIIVLVNGEIKESGKHEELLAKKGEYYKLHEMQFHQNEKKENLKKRFLDG</sequence>
<dbReference type="Gene3D" id="3.40.50.300">
    <property type="entry name" value="P-loop containing nucleotide triphosphate hydrolases"/>
    <property type="match status" value="1"/>
</dbReference>
<dbReference type="GO" id="GO:0015421">
    <property type="term" value="F:ABC-type oligopeptide transporter activity"/>
    <property type="evidence" value="ECO:0007669"/>
    <property type="project" value="TreeGrafter"/>
</dbReference>
<dbReference type="InterPro" id="IPR036640">
    <property type="entry name" value="ABC1_TM_sf"/>
</dbReference>
<evidence type="ECO:0000256" key="2">
    <source>
        <dbReference type="ARBA" id="ARBA00022692"/>
    </source>
</evidence>
<dbReference type="InterPro" id="IPR039421">
    <property type="entry name" value="Type_1_exporter"/>
</dbReference>
<dbReference type="FunFam" id="3.40.50.300:FF:000218">
    <property type="entry name" value="Multidrug ABC transporter ATP-binding protein"/>
    <property type="match status" value="1"/>
</dbReference>
<dbReference type="InterPro" id="IPR027417">
    <property type="entry name" value="P-loop_NTPase"/>
</dbReference>
<dbReference type="EMBL" id="ATBP01000034">
    <property type="protein sequence ID" value="ETR73872.1"/>
    <property type="molecule type" value="Genomic_DNA"/>
</dbReference>
<dbReference type="CDD" id="cd18552">
    <property type="entry name" value="ABC_6TM_MsbA_like"/>
    <property type="match status" value="1"/>
</dbReference>
<dbReference type="Pfam" id="PF00005">
    <property type="entry name" value="ABC_tran"/>
    <property type="match status" value="1"/>
</dbReference>
<keyword evidence="2 7" id="KW-0812">Transmembrane</keyword>
<evidence type="ECO:0000256" key="3">
    <source>
        <dbReference type="ARBA" id="ARBA00022741"/>
    </source>
</evidence>
<dbReference type="Gene3D" id="1.20.1560.10">
    <property type="entry name" value="ABC transporter type 1, transmembrane domain"/>
    <property type="match status" value="1"/>
</dbReference>
<evidence type="ECO:0000256" key="7">
    <source>
        <dbReference type="SAM" id="Phobius"/>
    </source>
</evidence>
<dbReference type="InterPro" id="IPR003439">
    <property type="entry name" value="ABC_transporter-like_ATP-bd"/>
</dbReference>
<dbReference type="PROSITE" id="PS50929">
    <property type="entry name" value="ABC_TM1F"/>
    <property type="match status" value="1"/>
</dbReference>
<dbReference type="Proteomes" id="UP000189670">
    <property type="component" value="Unassembled WGS sequence"/>
</dbReference>
<feature type="transmembrane region" description="Helical" evidence="7">
    <location>
        <begin position="137"/>
        <end position="161"/>
    </location>
</feature>
<keyword evidence="3" id="KW-0547">Nucleotide-binding</keyword>
<dbReference type="PANTHER" id="PTHR43394:SF1">
    <property type="entry name" value="ATP-BINDING CASSETTE SUB-FAMILY B MEMBER 10, MITOCHONDRIAL"/>
    <property type="match status" value="1"/>
</dbReference>
<comment type="caution">
    <text evidence="10">The sequence shown here is derived from an EMBL/GenBank/DDBJ whole genome shotgun (WGS) entry which is preliminary data.</text>
</comment>
<evidence type="ECO:0000313" key="11">
    <source>
        <dbReference type="Proteomes" id="UP000189670"/>
    </source>
</evidence>
<keyword evidence="5 7" id="KW-1133">Transmembrane helix</keyword>
<dbReference type="GO" id="GO:0005886">
    <property type="term" value="C:plasma membrane"/>
    <property type="evidence" value="ECO:0007669"/>
    <property type="project" value="UniProtKB-SubCell"/>
</dbReference>
<dbReference type="SUPFAM" id="SSF90123">
    <property type="entry name" value="ABC transporter transmembrane region"/>
    <property type="match status" value="1"/>
</dbReference>
<dbReference type="InterPro" id="IPR003593">
    <property type="entry name" value="AAA+_ATPase"/>
</dbReference>
<dbReference type="PROSITE" id="PS50893">
    <property type="entry name" value="ABC_TRANSPORTER_2"/>
    <property type="match status" value="1"/>
</dbReference>
<dbReference type="Pfam" id="PF00664">
    <property type="entry name" value="ABC_membrane"/>
    <property type="match status" value="1"/>
</dbReference>
<feature type="transmembrane region" description="Helical" evidence="7">
    <location>
        <begin position="253"/>
        <end position="272"/>
    </location>
</feature>
<dbReference type="SUPFAM" id="SSF52540">
    <property type="entry name" value="P-loop containing nucleoside triphosphate hydrolases"/>
    <property type="match status" value="1"/>
</dbReference>